<dbReference type="InterPro" id="IPR000172">
    <property type="entry name" value="GMC_OxRdtase_N"/>
</dbReference>
<dbReference type="OrthoDB" id="269227at2759"/>
<protein>
    <recommendedName>
        <fullName evidence="1">Glucose-methanol-choline oxidoreductase N-terminal domain-containing protein</fullName>
    </recommendedName>
</protein>
<name>A0A284R6C9_ARMOS</name>
<dbReference type="EMBL" id="FUEG01000005">
    <property type="protein sequence ID" value="SJL04249.1"/>
    <property type="molecule type" value="Genomic_DNA"/>
</dbReference>
<dbReference type="Pfam" id="PF00732">
    <property type="entry name" value="GMC_oxred_N"/>
    <property type="match status" value="1"/>
</dbReference>
<dbReference type="GO" id="GO:0050660">
    <property type="term" value="F:flavin adenine dinucleotide binding"/>
    <property type="evidence" value="ECO:0007669"/>
    <property type="project" value="InterPro"/>
</dbReference>
<evidence type="ECO:0000259" key="1">
    <source>
        <dbReference type="Pfam" id="PF00732"/>
    </source>
</evidence>
<evidence type="ECO:0000313" key="3">
    <source>
        <dbReference type="Proteomes" id="UP000219338"/>
    </source>
</evidence>
<dbReference type="Proteomes" id="UP000219338">
    <property type="component" value="Unassembled WGS sequence"/>
</dbReference>
<proteinExistence type="predicted"/>
<reference evidence="3" key="1">
    <citation type="journal article" date="2017" name="Nat. Ecol. Evol.">
        <title>Genome expansion and lineage-specific genetic innovations in the forest pathogenic fungi Armillaria.</title>
        <authorList>
            <person name="Sipos G."/>
            <person name="Prasanna A.N."/>
            <person name="Walter M.C."/>
            <person name="O'Connor E."/>
            <person name="Balint B."/>
            <person name="Krizsan K."/>
            <person name="Kiss B."/>
            <person name="Hess J."/>
            <person name="Varga T."/>
            <person name="Slot J."/>
            <person name="Riley R."/>
            <person name="Boka B."/>
            <person name="Rigling D."/>
            <person name="Barry K."/>
            <person name="Lee J."/>
            <person name="Mihaltcheva S."/>
            <person name="LaButti K."/>
            <person name="Lipzen A."/>
            <person name="Waldron R."/>
            <person name="Moloney N.M."/>
            <person name="Sperisen C."/>
            <person name="Kredics L."/>
            <person name="Vagvoelgyi C."/>
            <person name="Patrignani A."/>
            <person name="Fitzpatrick D."/>
            <person name="Nagy I."/>
            <person name="Doyle S."/>
            <person name="Anderson J.B."/>
            <person name="Grigoriev I.V."/>
            <person name="Gueldener U."/>
            <person name="Muensterkoetter M."/>
            <person name="Nagy L.G."/>
        </authorList>
    </citation>
    <scope>NUCLEOTIDE SEQUENCE [LARGE SCALE GENOMIC DNA]</scope>
    <source>
        <strain evidence="3">C18/9</strain>
    </source>
</reference>
<dbReference type="STRING" id="47428.A0A284R6C9"/>
<organism evidence="2 3">
    <name type="scientific">Armillaria ostoyae</name>
    <name type="common">Armillaria root rot fungus</name>
    <dbReference type="NCBI Taxonomy" id="47428"/>
    <lineage>
        <taxon>Eukaryota</taxon>
        <taxon>Fungi</taxon>
        <taxon>Dikarya</taxon>
        <taxon>Basidiomycota</taxon>
        <taxon>Agaricomycotina</taxon>
        <taxon>Agaricomycetes</taxon>
        <taxon>Agaricomycetidae</taxon>
        <taxon>Agaricales</taxon>
        <taxon>Marasmiineae</taxon>
        <taxon>Physalacriaceae</taxon>
        <taxon>Armillaria</taxon>
    </lineage>
</organism>
<gene>
    <name evidence="2" type="ORF">ARMOST_07610</name>
</gene>
<accession>A0A284R6C9</accession>
<dbReference type="Gene3D" id="3.30.560.10">
    <property type="entry name" value="Glucose Oxidase, domain 3"/>
    <property type="match status" value="1"/>
</dbReference>
<dbReference type="InterPro" id="IPR036188">
    <property type="entry name" value="FAD/NAD-bd_sf"/>
</dbReference>
<dbReference type="Gene3D" id="3.50.50.60">
    <property type="entry name" value="FAD/NAD(P)-binding domain"/>
    <property type="match status" value="1"/>
</dbReference>
<dbReference type="AlphaFoldDB" id="A0A284R6C9"/>
<evidence type="ECO:0000313" key="2">
    <source>
        <dbReference type="EMBL" id="SJL04249.1"/>
    </source>
</evidence>
<feature type="domain" description="Glucose-methanol-choline oxidoreductase N-terminal" evidence="1">
    <location>
        <begin position="182"/>
        <end position="230"/>
    </location>
</feature>
<sequence length="256" mass="27616">MKSLSSNASAPWIAFHACHSNPFLFSSTAKNAPRHSAGSTYDWNFKTIAQSNLADCNLALPMACTIHAHGRAEINAWASLIGDEDYWNWYNFYNVMKTIETFTPPRLTPVSTVPADLSIPHIQLCNQLRFNGNWTKSCLAAGIESQQDSHGGENWAAFVSTSAINPHGLIPAPPRIIWDTSSSEIKAKSVVWQVDTTDSEHTITVNKEDILSGGVVGSPHILLLSGVAKAVAAPALADDPVDGRLRGGRLGRPVGC</sequence>
<keyword evidence="3" id="KW-1185">Reference proteome</keyword>
<dbReference type="GO" id="GO:0016614">
    <property type="term" value="F:oxidoreductase activity, acting on CH-OH group of donors"/>
    <property type="evidence" value="ECO:0007669"/>
    <property type="project" value="InterPro"/>
</dbReference>